<feature type="transmembrane region" description="Helical" evidence="2">
    <location>
        <begin position="317"/>
        <end position="335"/>
    </location>
</feature>
<dbReference type="OrthoDB" id="109605at2759"/>
<feature type="transmembrane region" description="Helical" evidence="2">
    <location>
        <begin position="282"/>
        <end position="305"/>
    </location>
</feature>
<feature type="transmembrane region" description="Helical" evidence="2">
    <location>
        <begin position="243"/>
        <end position="261"/>
    </location>
</feature>
<feature type="region of interest" description="Disordered" evidence="1">
    <location>
        <begin position="1"/>
        <end position="26"/>
    </location>
</feature>
<dbReference type="PANTHER" id="PTHR22876">
    <property type="entry name" value="ZGC:101016"/>
    <property type="match status" value="1"/>
</dbReference>
<dbReference type="EMBL" id="CCYD01000428">
    <property type="protein sequence ID" value="CEG39617.1"/>
    <property type="molecule type" value="Genomic_DNA"/>
</dbReference>
<proteinExistence type="predicted"/>
<reference evidence="4" key="1">
    <citation type="submission" date="2014-09" db="EMBL/GenBank/DDBJ databases">
        <authorList>
            <person name="Sharma Rahul"/>
            <person name="Thines Marco"/>
        </authorList>
    </citation>
    <scope>NUCLEOTIDE SEQUENCE [LARGE SCALE GENOMIC DNA]</scope>
</reference>
<dbReference type="Proteomes" id="UP000054928">
    <property type="component" value="Unassembled WGS sequence"/>
</dbReference>
<evidence type="ECO:0000256" key="2">
    <source>
        <dbReference type="SAM" id="Phobius"/>
    </source>
</evidence>
<protein>
    <submittedName>
        <fullName evidence="3">Uncharacterized conserved protein</fullName>
    </submittedName>
</protein>
<keyword evidence="2" id="KW-0812">Transmembrane</keyword>
<keyword evidence="4" id="KW-1185">Reference proteome</keyword>
<dbReference type="AlphaFoldDB" id="A0A0P1AFU1"/>
<sequence length="610" mass="69927">MSSQRGNVKKRAPKHQNAFAFKHNPKSKKTERILSMPILGLCEKCRKQIEWRKKYRKYKPLSQPGSCIYCHQKTVTSAYHASCEVCAKERDVCAKCCSAKEVVASEQELLAAQESKRCELENTLEGMRERDRRAYVRKMDKEIESISDEEGRTGAEANDYESYQEENEDMHLSRHRKPGKHANPIARCLFWIVRKACPKKWIWPNDARVMMMWQTSLLCRVGLLWITILVSRLSLLLYDWPAWIFGVCFIIWLDAGGNVLREVIARNGVVGYMEHEKAGRMTLLYEGSTLAKMLLLVLIIYTYYVSPRIEDSNELRLLFSVGFFVSIALGALPLLRNVMGAHYMFLANMLHLDSRVYLHGSKKGTVCDAPLGFIVLATADSTKTFIPAGGTVSNTTEIFHRFLWPLRLDVHLSAETPVKRVREFVQDMDKLLFWEPVVVLASDGSASLDAEGVSTFLDVSSESTSAHGFINSSETTTKLLFDENQQEQERIIQRARGNEGYVALEPNRRWVVQLRTFVQAQQKIHYRQTRAAYIEAIMKLMEKQGNHFGTRAVVVERHSNLHCKQNLKQFFRAKLQAQMVEIAGQNDRSQRQSPLAVFRSHYSNEITSNI</sequence>
<evidence type="ECO:0000313" key="3">
    <source>
        <dbReference type="EMBL" id="CEG39617.1"/>
    </source>
</evidence>
<feature type="transmembrane region" description="Helical" evidence="2">
    <location>
        <begin position="217"/>
        <end position="237"/>
    </location>
</feature>
<dbReference type="PANTHER" id="PTHR22876:SF5">
    <property type="entry name" value="CHROMOSOME 9 OPEN READING FRAME 85"/>
    <property type="match status" value="1"/>
</dbReference>
<keyword evidence="2" id="KW-1133">Transmembrane helix</keyword>
<name>A0A0P1AFU1_PLAHL</name>
<dbReference type="Pfam" id="PF10217">
    <property type="entry name" value="DUF2039"/>
    <property type="match status" value="1"/>
</dbReference>
<dbReference type="InterPro" id="IPR019351">
    <property type="entry name" value="DUF2039"/>
</dbReference>
<evidence type="ECO:0000256" key="1">
    <source>
        <dbReference type="SAM" id="MobiDB-lite"/>
    </source>
</evidence>
<organism evidence="3 4">
    <name type="scientific">Plasmopara halstedii</name>
    <name type="common">Downy mildew of sunflower</name>
    <dbReference type="NCBI Taxonomy" id="4781"/>
    <lineage>
        <taxon>Eukaryota</taxon>
        <taxon>Sar</taxon>
        <taxon>Stramenopiles</taxon>
        <taxon>Oomycota</taxon>
        <taxon>Peronosporomycetes</taxon>
        <taxon>Peronosporales</taxon>
        <taxon>Peronosporaceae</taxon>
        <taxon>Plasmopara</taxon>
    </lineage>
</organism>
<keyword evidence="2" id="KW-0472">Membrane</keyword>
<dbReference type="RefSeq" id="XP_024575986.1">
    <property type="nucleotide sequence ID" value="XM_024725184.1"/>
</dbReference>
<evidence type="ECO:0000313" key="4">
    <source>
        <dbReference type="Proteomes" id="UP000054928"/>
    </source>
</evidence>
<dbReference type="GeneID" id="36404910"/>
<dbReference type="OMA" id="WPAWIFG"/>
<accession>A0A0P1AFU1</accession>